<feature type="region of interest" description="Disordered" evidence="1">
    <location>
        <begin position="34"/>
        <end position="55"/>
    </location>
</feature>
<sequence length="55" mass="6365">MLELAHKYRSETKQEKKQRLLPVLKRKLLAKGSSQLRDHLSSKQRSISHYFGGGT</sequence>
<organism evidence="2 3">
    <name type="scientific">Rattus norvegicus</name>
    <name type="common">Rat</name>
    <dbReference type="NCBI Taxonomy" id="10116"/>
    <lineage>
        <taxon>Eukaryota</taxon>
        <taxon>Metazoa</taxon>
        <taxon>Chordata</taxon>
        <taxon>Craniata</taxon>
        <taxon>Vertebrata</taxon>
        <taxon>Euteleostomi</taxon>
        <taxon>Mammalia</taxon>
        <taxon>Eutheria</taxon>
        <taxon>Euarchontoglires</taxon>
        <taxon>Glires</taxon>
        <taxon>Rodentia</taxon>
        <taxon>Myomorpha</taxon>
        <taxon>Muroidea</taxon>
        <taxon>Muridae</taxon>
        <taxon>Murinae</taxon>
        <taxon>Rattus</taxon>
    </lineage>
</organism>
<gene>
    <name evidence="2" type="ORF">rCG_38108</name>
</gene>
<name>A6IV65_RAT</name>
<evidence type="ECO:0000313" key="2">
    <source>
        <dbReference type="EMBL" id="EDM07115.1"/>
    </source>
</evidence>
<protein>
    <submittedName>
        <fullName evidence="2">RCG38108</fullName>
    </submittedName>
</protein>
<dbReference type="AlphaFoldDB" id="A6IV65"/>
<evidence type="ECO:0000256" key="1">
    <source>
        <dbReference type="SAM" id="MobiDB-lite"/>
    </source>
</evidence>
<accession>A6IV65</accession>
<proteinExistence type="predicted"/>
<reference evidence="2 3" key="1">
    <citation type="submission" date="2005-09" db="EMBL/GenBank/DDBJ databases">
        <authorList>
            <person name="Mural R.J."/>
            <person name="Li P.W."/>
            <person name="Adams M.D."/>
            <person name="Amanatides P.G."/>
            <person name="Baden-Tillson H."/>
            <person name="Barnstead M."/>
            <person name="Chin S.H."/>
            <person name="Dew I."/>
            <person name="Evans C.A."/>
            <person name="Ferriera S."/>
            <person name="Flanigan M."/>
            <person name="Fosler C."/>
            <person name="Glodek A."/>
            <person name="Gu Z."/>
            <person name="Holt R.A."/>
            <person name="Jennings D."/>
            <person name="Kraft C.L."/>
            <person name="Lu F."/>
            <person name="Nguyen T."/>
            <person name="Nusskern D.R."/>
            <person name="Pfannkoch C.M."/>
            <person name="Sitter C."/>
            <person name="Sutton G.G."/>
            <person name="Venter J.C."/>
            <person name="Wang Z."/>
            <person name="Woodage T."/>
            <person name="Zheng X.H."/>
            <person name="Zhong F."/>
        </authorList>
    </citation>
    <scope>NUCLEOTIDE SEQUENCE [LARGE SCALE GENOMIC DNA]</scope>
    <source>
        <strain>BN</strain>
        <strain evidence="3">Sprague-Dawley</strain>
    </source>
</reference>
<dbReference type="EMBL" id="CH473969">
    <property type="protein sequence ID" value="EDM07115.1"/>
    <property type="molecule type" value="Genomic_DNA"/>
</dbReference>
<dbReference type="Proteomes" id="UP000234681">
    <property type="component" value="Chromosome X"/>
</dbReference>
<evidence type="ECO:0000313" key="3">
    <source>
        <dbReference type="Proteomes" id="UP000234681"/>
    </source>
</evidence>